<dbReference type="KEGG" id="vg:29068951"/>
<dbReference type="GeneID" id="29068951"/>
<dbReference type="RefSeq" id="YP_009292436.1">
    <property type="nucleotide sequence ID" value="NC_031122.1"/>
</dbReference>
<keyword evidence="2" id="KW-1185">Reference proteome</keyword>
<dbReference type="EMBL" id="KX557277">
    <property type="protein sequence ID" value="AOE44325.1"/>
    <property type="molecule type" value="Genomic_DNA"/>
</dbReference>
<proteinExistence type="predicted"/>
<evidence type="ECO:0000313" key="1">
    <source>
        <dbReference type="EMBL" id="AOE44325.1"/>
    </source>
</evidence>
<accession>A0A1B3AZZ1</accession>
<sequence length="110" mass="12290">MIVSEIAPSTTREYEVVHMAANTQRAQIRASGREPWIWLVAWPSTRLLEIDARYAIQYYPHMLANLGLGAETSIATLAQRLCAHYVAHALSASSLSDPNHPDLFRKDANT</sequence>
<organism evidence="1 2">
    <name type="scientific">Gordonia phage Eyre</name>
    <dbReference type="NCBI Taxonomy" id="1887646"/>
    <lineage>
        <taxon>Viruses</taxon>
        <taxon>Duplodnaviria</taxon>
        <taxon>Heunggongvirae</taxon>
        <taxon>Uroviricota</taxon>
        <taxon>Caudoviricetes</taxon>
        <taxon>Eyrevirus</taxon>
        <taxon>Eyrevirus eyre</taxon>
    </lineage>
</organism>
<protein>
    <submittedName>
        <fullName evidence="1">Uncharacterized protein</fullName>
    </submittedName>
</protein>
<dbReference type="Proteomes" id="UP000201149">
    <property type="component" value="Segment"/>
</dbReference>
<name>A0A1B3AZZ1_9CAUD</name>
<gene>
    <name evidence="1" type="primary">45</name>
    <name evidence="1" type="ORF">SEA_EYRE_45</name>
</gene>
<reference evidence="2" key="1">
    <citation type="submission" date="2016-07" db="EMBL/GenBank/DDBJ databases">
        <authorList>
            <person name="Florea S."/>
            <person name="Webb J.S."/>
            <person name="Jaromczyk J."/>
            <person name="Schardl C.L."/>
        </authorList>
    </citation>
    <scope>NUCLEOTIDE SEQUENCE [LARGE SCALE GENOMIC DNA]</scope>
</reference>
<evidence type="ECO:0000313" key="2">
    <source>
        <dbReference type="Proteomes" id="UP000201149"/>
    </source>
</evidence>